<feature type="region of interest" description="Disordered" evidence="1">
    <location>
        <begin position="47"/>
        <end position="68"/>
    </location>
</feature>
<dbReference type="EMBL" id="JASAYJ010000026">
    <property type="protein sequence ID" value="MDP8188039.1"/>
    <property type="molecule type" value="Genomic_DNA"/>
</dbReference>
<gene>
    <name evidence="2" type="ORF">QJU78_09745</name>
</gene>
<proteinExistence type="predicted"/>
<evidence type="ECO:0000313" key="2">
    <source>
        <dbReference type="EMBL" id="MDP8188039.1"/>
    </source>
</evidence>
<accession>A0AAW8CSL7</accession>
<name>A0AAW8CSL7_9PAST</name>
<organism evidence="2 3">
    <name type="scientific">Pasteurella atlantica</name>
    <dbReference type="NCBI Taxonomy" id="2827233"/>
    <lineage>
        <taxon>Bacteria</taxon>
        <taxon>Pseudomonadati</taxon>
        <taxon>Pseudomonadota</taxon>
        <taxon>Gammaproteobacteria</taxon>
        <taxon>Pasteurellales</taxon>
        <taxon>Pasteurellaceae</taxon>
        <taxon>Pasteurella</taxon>
    </lineage>
</organism>
<sequence length="122" mass="13627">MTKYIEKTIEDQTTGADVNYHEVTYVGIDFVNNLTTATVTSYISSKTKKRGKAPIGDPKQLSINTTPPENEGLVDWLLKNLTQDVPADYQQVPEEEQYDGYIDPYMFSGGEIKDSEAKAKGK</sequence>
<evidence type="ECO:0008006" key="4">
    <source>
        <dbReference type="Google" id="ProtNLM"/>
    </source>
</evidence>
<dbReference type="Proteomes" id="UP001230466">
    <property type="component" value="Unassembled WGS sequence"/>
</dbReference>
<protein>
    <recommendedName>
        <fullName evidence="4">Phage protein</fullName>
    </recommendedName>
</protein>
<evidence type="ECO:0000256" key="1">
    <source>
        <dbReference type="SAM" id="MobiDB-lite"/>
    </source>
</evidence>
<evidence type="ECO:0000313" key="3">
    <source>
        <dbReference type="Proteomes" id="UP001230466"/>
    </source>
</evidence>
<dbReference type="RefSeq" id="WP_211599320.1">
    <property type="nucleotide sequence ID" value="NZ_JAGRQI010000028.1"/>
</dbReference>
<comment type="caution">
    <text evidence="2">The sequence shown here is derived from an EMBL/GenBank/DDBJ whole genome shotgun (WGS) entry which is preliminary data.</text>
</comment>
<reference evidence="2" key="1">
    <citation type="journal article" date="2023" name="Front. Microbiol.">
        <title>Phylogeography and host specificity of Pasteurellaceae pathogenic to sea-farmed fish in the north-east Atlantic.</title>
        <authorList>
            <person name="Gulla S."/>
            <person name="Colquhoun D.J."/>
            <person name="Olsen A.B."/>
            <person name="Spilsberg B."/>
            <person name="Lagesen K."/>
            <person name="Aakesson C.P."/>
            <person name="Strom S."/>
            <person name="Manji F."/>
            <person name="Birkbeck T.H."/>
            <person name="Nilsen H.K."/>
        </authorList>
    </citation>
    <scope>NUCLEOTIDE SEQUENCE</scope>
    <source>
        <strain evidence="2">VIB1234</strain>
    </source>
</reference>
<dbReference type="AlphaFoldDB" id="A0AAW8CSL7"/>